<evidence type="ECO:0000256" key="8">
    <source>
        <dbReference type="ARBA" id="ARBA00022727"/>
    </source>
</evidence>
<keyword evidence="5" id="KW-0963">Cytoplasm</keyword>
<feature type="active site" evidence="9">
    <location>
        <position position="154"/>
    </location>
</feature>
<dbReference type="InterPro" id="IPR020940">
    <property type="entry name" value="Thymidylate_synthase_AS"/>
</dbReference>
<dbReference type="CDD" id="cd00351">
    <property type="entry name" value="TS_Pyrimidine_HMase"/>
    <property type="match status" value="1"/>
</dbReference>
<dbReference type="GO" id="GO:0006231">
    <property type="term" value="P:dTMP biosynthetic process"/>
    <property type="evidence" value="ECO:0007669"/>
    <property type="project" value="InterPro"/>
</dbReference>
<comment type="similarity">
    <text evidence="1">Belongs to the thymidylate synthase family.</text>
</comment>
<dbReference type="InterPro" id="IPR045097">
    <property type="entry name" value="Thymidate_synth/dCMP_Mease"/>
</dbReference>
<evidence type="ECO:0000259" key="10">
    <source>
        <dbReference type="Pfam" id="PF00303"/>
    </source>
</evidence>
<evidence type="ECO:0000256" key="9">
    <source>
        <dbReference type="PROSITE-ProRule" id="PRU10016"/>
    </source>
</evidence>
<organism evidence="11 12">
    <name type="scientific">Proteus phage VB_PmiS-Isfahan</name>
    <dbReference type="NCBI Taxonomy" id="1969841"/>
    <lineage>
        <taxon>Viruses</taxon>
        <taxon>Duplodnaviria</taxon>
        <taxon>Heunggongvirae</taxon>
        <taxon>Uroviricota</taxon>
        <taxon>Caudoviricetes</taxon>
        <taxon>Gorganvirus</taxon>
        <taxon>Gorganvirus isfahan</taxon>
    </lineage>
</organism>
<evidence type="ECO:0000256" key="4">
    <source>
        <dbReference type="ARBA" id="ARBA00015931"/>
    </source>
</evidence>
<keyword evidence="8" id="KW-0545">Nucleotide biosynthesis</keyword>
<accession>A0A1U9ZA65</accession>
<dbReference type="SUPFAM" id="SSF55831">
    <property type="entry name" value="Thymidylate synthase/dCMP hydroxymethylase"/>
    <property type="match status" value="1"/>
</dbReference>
<evidence type="ECO:0000313" key="11">
    <source>
        <dbReference type="EMBL" id="AQZ54584.1"/>
    </source>
</evidence>
<dbReference type="EMBL" id="KY742649">
    <property type="protein sequence ID" value="AQZ54584.1"/>
    <property type="molecule type" value="Genomic_DNA"/>
</dbReference>
<keyword evidence="12" id="KW-1185">Reference proteome</keyword>
<evidence type="ECO:0000256" key="5">
    <source>
        <dbReference type="ARBA" id="ARBA00022490"/>
    </source>
</evidence>
<proteinExistence type="inferred from homology"/>
<dbReference type="Proteomes" id="UP000221468">
    <property type="component" value="Segment"/>
</dbReference>
<dbReference type="GeneID" id="40076404"/>
<dbReference type="PRINTS" id="PR00108">
    <property type="entry name" value="THYMDSNTHASE"/>
</dbReference>
<dbReference type="OrthoDB" id="13491at10239"/>
<evidence type="ECO:0000256" key="3">
    <source>
        <dbReference type="ARBA" id="ARBA00011947"/>
    </source>
</evidence>
<evidence type="ECO:0000256" key="7">
    <source>
        <dbReference type="ARBA" id="ARBA00022679"/>
    </source>
</evidence>
<feature type="domain" description="Thymidylate synthase/dCMP hydroxymethylase" evidence="10">
    <location>
        <begin position="4"/>
        <end position="277"/>
    </location>
</feature>
<evidence type="ECO:0000256" key="6">
    <source>
        <dbReference type="ARBA" id="ARBA00022603"/>
    </source>
</evidence>
<dbReference type="PANTHER" id="PTHR11548:SF9">
    <property type="entry name" value="THYMIDYLATE SYNTHASE"/>
    <property type="match status" value="1"/>
</dbReference>
<protein>
    <recommendedName>
        <fullName evidence="4">Thymidylate synthase</fullName>
        <ecNumber evidence="3">2.1.1.45</ecNumber>
    </recommendedName>
</protein>
<dbReference type="GO" id="GO:0032259">
    <property type="term" value="P:methylation"/>
    <property type="evidence" value="ECO:0007669"/>
    <property type="project" value="UniProtKB-KW"/>
</dbReference>
<evidence type="ECO:0000256" key="2">
    <source>
        <dbReference type="ARBA" id="ARBA00011738"/>
    </source>
</evidence>
<evidence type="ECO:0000256" key="1">
    <source>
        <dbReference type="ARBA" id="ARBA00009972"/>
    </source>
</evidence>
<dbReference type="InterPro" id="IPR023451">
    <property type="entry name" value="Thymidate_synth/dCMP_Mease_dom"/>
</dbReference>
<dbReference type="NCBIfam" id="TIGR03284">
    <property type="entry name" value="thym_sym"/>
    <property type="match status" value="1"/>
</dbReference>
<dbReference type="KEGG" id="vg:40076404"/>
<dbReference type="RefSeq" id="YP_009600598.1">
    <property type="nucleotide sequence ID" value="NC_041925.1"/>
</dbReference>
<dbReference type="InterPro" id="IPR036926">
    <property type="entry name" value="Thymidate_synth/dCMP_Mease_sf"/>
</dbReference>
<comment type="subunit">
    <text evidence="2">Homodimer.</text>
</comment>
<name>A0A1U9ZA65_9CAUD</name>
<dbReference type="Gene3D" id="3.30.572.10">
    <property type="entry name" value="Thymidylate synthase/dCMP hydroxymethylase domain"/>
    <property type="match status" value="1"/>
</dbReference>
<dbReference type="Pfam" id="PF00303">
    <property type="entry name" value="Thymidylat_synt"/>
    <property type="match status" value="1"/>
</dbReference>
<dbReference type="EC" id="2.1.1.45" evidence="3"/>
<keyword evidence="7" id="KW-0808">Transferase</keyword>
<dbReference type="HAMAP" id="MF_00008">
    <property type="entry name" value="Thymidy_synth_bact"/>
    <property type="match status" value="1"/>
</dbReference>
<reference evidence="11 12" key="1">
    <citation type="journal article" date="2019" name="Genomics">
        <title>Genomic analyses of a novel bacteriophage (VB_PmiS-Isfahan) within Siphoviridae family infecting Proteus mirabilis.</title>
        <authorList>
            <person name="Yazdi M."/>
            <person name="Bouzari M."/>
            <person name="Ghaemi E.A."/>
        </authorList>
    </citation>
    <scope>NUCLEOTIDE SEQUENCE [LARGE SCALE GENOMIC DNA]</scope>
</reference>
<evidence type="ECO:0000313" key="12">
    <source>
        <dbReference type="Proteomes" id="UP000221468"/>
    </source>
</evidence>
<dbReference type="PROSITE" id="PS00091">
    <property type="entry name" value="THYMIDYLATE_SYNTHASE"/>
    <property type="match status" value="1"/>
</dbReference>
<sequence>MYEHQYLELCKRILHSGIPVYNERTGKTCYTVIDVNFEYDRLPILTTKRVAWKPAIAELLGYLKGYSSAKDFRELGCKTWDTNANDNQSWLNNPNRKGEDDMGRVYGVQGRQWGGHLDQLKKVIDNLKNGIDDRGEIITFWNPGEFNLGCLRPCMHTHTFSLLGDTLYLTSYQRSADVPLGLPFNMIQCWTLLNIMASATGHKVGKVYHKIINAHIYSDQMEGIEEQLTRSIIKCEPFLHMWYKPESLYDIDNFLELCDFTVYDYESHPSIKFPFSV</sequence>
<dbReference type="InterPro" id="IPR000398">
    <property type="entry name" value="Thymidylate_synthase"/>
</dbReference>
<dbReference type="PANTHER" id="PTHR11548">
    <property type="entry name" value="THYMIDYLATE SYNTHASE 1"/>
    <property type="match status" value="1"/>
</dbReference>
<dbReference type="GO" id="GO:0004799">
    <property type="term" value="F:thymidylate synthase activity"/>
    <property type="evidence" value="ECO:0007669"/>
    <property type="project" value="UniProtKB-EC"/>
</dbReference>
<keyword evidence="6" id="KW-0489">Methyltransferase</keyword>